<dbReference type="GO" id="GO:0005507">
    <property type="term" value="F:copper ion binding"/>
    <property type="evidence" value="ECO:0007669"/>
    <property type="project" value="TreeGrafter"/>
</dbReference>
<dbReference type="CDD" id="cd16833">
    <property type="entry name" value="YfiH"/>
    <property type="match status" value="1"/>
</dbReference>
<evidence type="ECO:0000256" key="2">
    <source>
        <dbReference type="ARBA" id="ARBA00003215"/>
    </source>
</evidence>
<organism evidence="11 12">
    <name type="scientific">Dubosiella newyorkensis</name>
    <dbReference type="NCBI Taxonomy" id="1862672"/>
    <lineage>
        <taxon>Bacteria</taxon>
        <taxon>Bacillati</taxon>
        <taxon>Bacillota</taxon>
        <taxon>Erysipelotrichia</taxon>
        <taxon>Erysipelotrichales</taxon>
        <taxon>Erysipelotrichaceae</taxon>
        <taxon>Dubosiella</taxon>
    </lineage>
</organism>
<dbReference type="STRING" id="1862672.BO225_02230"/>
<evidence type="ECO:0000256" key="4">
    <source>
        <dbReference type="ARBA" id="ARBA00022679"/>
    </source>
</evidence>
<keyword evidence="4" id="KW-0808">Transferase</keyword>
<evidence type="ECO:0000256" key="5">
    <source>
        <dbReference type="ARBA" id="ARBA00022723"/>
    </source>
</evidence>
<comment type="catalytic activity">
    <reaction evidence="8">
        <text>adenosine + H2O + H(+) = inosine + NH4(+)</text>
        <dbReference type="Rhea" id="RHEA:24408"/>
        <dbReference type="ChEBI" id="CHEBI:15377"/>
        <dbReference type="ChEBI" id="CHEBI:15378"/>
        <dbReference type="ChEBI" id="CHEBI:16335"/>
        <dbReference type="ChEBI" id="CHEBI:17596"/>
        <dbReference type="ChEBI" id="CHEBI:28938"/>
        <dbReference type="EC" id="3.5.4.4"/>
    </reaction>
    <physiologicalReaction direction="left-to-right" evidence="8">
        <dbReference type="Rhea" id="RHEA:24409"/>
    </physiologicalReaction>
</comment>
<dbReference type="AlphaFoldDB" id="A0A1U7NPZ6"/>
<keyword evidence="6" id="KW-0378">Hydrolase</keyword>
<comment type="catalytic activity">
    <reaction evidence="1">
        <text>inosine + phosphate = alpha-D-ribose 1-phosphate + hypoxanthine</text>
        <dbReference type="Rhea" id="RHEA:27646"/>
        <dbReference type="ChEBI" id="CHEBI:17368"/>
        <dbReference type="ChEBI" id="CHEBI:17596"/>
        <dbReference type="ChEBI" id="CHEBI:43474"/>
        <dbReference type="ChEBI" id="CHEBI:57720"/>
        <dbReference type="EC" id="2.4.2.1"/>
    </reaction>
    <physiologicalReaction direction="left-to-right" evidence="1">
        <dbReference type="Rhea" id="RHEA:27647"/>
    </physiologicalReaction>
</comment>
<dbReference type="GO" id="GO:0017061">
    <property type="term" value="F:S-methyl-5-thioadenosine phosphorylase activity"/>
    <property type="evidence" value="ECO:0007669"/>
    <property type="project" value="UniProtKB-EC"/>
</dbReference>
<proteinExistence type="inferred from homology"/>
<dbReference type="Proteomes" id="UP000186705">
    <property type="component" value="Unassembled WGS sequence"/>
</dbReference>
<dbReference type="Pfam" id="PF02578">
    <property type="entry name" value="Cu-oxidase_4"/>
    <property type="match status" value="1"/>
</dbReference>
<dbReference type="Gene3D" id="3.60.140.10">
    <property type="entry name" value="CNF1/YfiH-like putative cysteine hydrolases"/>
    <property type="match status" value="1"/>
</dbReference>
<keyword evidence="5" id="KW-0479">Metal-binding</keyword>
<name>A0A1U7NPZ6_9FIRM</name>
<dbReference type="SUPFAM" id="SSF64438">
    <property type="entry name" value="CNF1/YfiH-like putative cysteine hydrolases"/>
    <property type="match status" value="1"/>
</dbReference>
<evidence type="ECO:0000256" key="7">
    <source>
        <dbReference type="ARBA" id="ARBA00022833"/>
    </source>
</evidence>
<evidence type="ECO:0000256" key="3">
    <source>
        <dbReference type="ARBA" id="ARBA00007353"/>
    </source>
</evidence>
<protein>
    <recommendedName>
        <fullName evidence="13">Purine nucleoside phosphorylase</fullName>
    </recommendedName>
</protein>
<reference evidence="11 12" key="1">
    <citation type="submission" date="2016-11" db="EMBL/GenBank/DDBJ databases">
        <title>Description of two novel members of the family Erysipelotrichaceae: Ileibacterium lipovorans gen. nov., sp. nov. and Dubosiella newyorkensis, gen. nov., sp. nov.</title>
        <authorList>
            <person name="Cox L.M."/>
            <person name="Sohn J."/>
            <person name="Tyrrell K.L."/>
            <person name="Citron D.M."/>
            <person name="Lawson P.A."/>
            <person name="Patel N.B."/>
            <person name="Iizumi T."/>
            <person name="Perez-Perez G.I."/>
            <person name="Goldstein E.J."/>
            <person name="Blaser M.J."/>
        </authorList>
    </citation>
    <scope>NUCLEOTIDE SEQUENCE [LARGE SCALE GENOMIC DNA]</scope>
    <source>
        <strain evidence="11 12">NYU-BL-A4</strain>
    </source>
</reference>
<evidence type="ECO:0000256" key="9">
    <source>
        <dbReference type="ARBA" id="ARBA00048968"/>
    </source>
</evidence>
<dbReference type="InterPro" id="IPR003730">
    <property type="entry name" value="Cu_polyphenol_OxRdtase"/>
</dbReference>
<dbReference type="PANTHER" id="PTHR30616">
    <property type="entry name" value="UNCHARACTERIZED PROTEIN YFIH"/>
    <property type="match status" value="1"/>
</dbReference>
<dbReference type="InterPro" id="IPR011324">
    <property type="entry name" value="Cytotoxic_necrot_fac-like_cat"/>
</dbReference>
<accession>A0A1U7NPZ6</accession>
<gene>
    <name evidence="11" type="ORF">BO225_02230</name>
</gene>
<dbReference type="RefSeq" id="WP_076340653.1">
    <property type="nucleotide sequence ID" value="NZ_CAPDDE010000005.1"/>
</dbReference>
<evidence type="ECO:0000256" key="10">
    <source>
        <dbReference type="ARBA" id="ARBA00049893"/>
    </source>
</evidence>
<dbReference type="GeneID" id="78274764"/>
<evidence type="ECO:0000313" key="11">
    <source>
        <dbReference type="EMBL" id="OLU47680.1"/>
    </source>
</evidence>
<sequence>MEEKTNQVKRIEWIDTNIYGAVTLKDLHAPEQNNMALHVCIDPDQVMKNRNQLSKELQIPLSSFTLPWQKHTDHLVMITKQDIGAGATDKNTSIMNADAIYTDLPGVLIGVFTADCVGILIVDESKPALCAIHSGWKGTAQAITHKSVSLLIKEKKINPARAKAFFSPSILKDSLEVGMEVVEQINAMGKRIGLDTTPFIQLISTQKALIDNQGLNAQMLINNGFQPENIHLSNLDTKKELTDCFSYRNDKQCGEHFTFGYIYA</sequence>
<comment type="catalytic activity">
    <reaction evidence="10">
        <text>S-methyl-5'-thioadenosine + phosphate = 5-(methylsulfanyl)-alpha-D-ribose 1-phosphate + adenine</text>
        <dbReference type="Rhea" id="RHEA:11852"/>
        <dbReference type="ChEBI" id="CHEBI:16708"/>
        <dbReference type="ChEBI" id="CHEBI:17509"/>
        <dbReference type="ChEBI" id="CHEBI:43474"/>
        <dbReference type="ChEBI" id="CHEBI:58533"/>
        <dbReference type="EC" id="2.4.2.28"/>
    </reaction>
    <physiologicalReaction direction="left-to-right" evidence="10">
        <dbReference type="Rhea" id="RHEA:11853"/>
    </physiologicalReaction>
</comment>
<dbReference type="PANTHER" id="PTHR30616:SF2">
    <property type="entry name" value="PURINE NUCLEOSIDE PHOSPHORYLASE LACC1"/>
    <property type="match status" value="1"/>
</dbReference>
<comment type="caution">
    <text evidence="11">The sequence shown here is derived from an EMBL/GenBank/DDBJ whole genome shotgun (WGS) entry which is preliminary data.</text>
</comment>
<evidence type="ECO:0008006" key="13">
    <source>
        <dbReference type="Google" id="ProtNLM"/>
    </source>
</evidence>
<comment type="function">
    <text evidence="2">Purine nucleoside enzyme that catalyzes the phosphorolysis of adenosine and inosine nucleosides, yielding D-ribose 1-phosphate and the respective free bases, adenine and hypoxanthine. Also catalyzes the phosphorolysis of S-methyl-5'-thioadenosine into adenine and S-methyl-5-thio-alpha-D-ribose 1-phosphate. Also has adenosine deaminase activity.</text>
</comment>
<comment type="catalytic activity">
    <reaction evidence="9">
        <text>adenosine + phosphate = alpha-D-ribose 1-phosphate + adenine</text>
        <dbReference type="Rhea" id="RHEA:27642"/>
        <dbReference type="ChEBI" id="CHEBI:16335"/>
        <dbReference type="ChEBI" id="CHEBI:16708"/>
        <dbReference type="ChEBI" id="CHEBI:43474"/>
        <dbReference type="ChEBI" id="CHEBI:57720"/>
        <dbReference type="EC" id="2.4.2.1"/>
    </reaction>
    <physiologicalReaction direction="left-to-right" evidence="9">
        <dbReference type="Rhea" id="RHEA:27643"/>
    </physiologicalReaction>
</comment>
<evidence type="ECO:0000256" key="6">
    <source>
        <dbReference type="ARBA" id="ARBA00022801"/>
    </source>
</evidence>
<dbReference type="OrthoDB" id="4279at2"/>
<comment type="similarity">
    <text evidence="3">Belongs to the purine nucleoside phosphorylase YfiH/LACC1 family.</text>
</comment>
<evidence type="ECO:0000256" key="8">
    <source>
        <dbReference type="ARBA" id="ARBA00047989"/>
    </source>
</evidence>
<dbReference type="InterPro" id="IPR038371">
    <property type="entry name" value="Cu_polyphenol_OxRdtase_sf"/>
</dbReference>
<evidence type="ECO:0000256" key="1">
    <source>
        <dbReference type="ARBA" id="ARBA00000553"/>
    </source>
</evidence>
<keyword evidence="12" id="KW-1185">Reference proteome</keyword>
<keyword evidence="7" id="KW-0862">Zinc</keyword>
<dbReference type="EMBL" id="MPKA01000044">
    <property type="protein sequence ID" value="OLU47680.1"/>
    <property type="molecule type" value="Genomic_DNA"/>
</dbReference>
<dbReference type="GO" id="GO:0016787">
    <property type="term" value="F:hydrolase activity"/>
    <property type="evidence" value="ECO:0007669"/>
    <property type="project" value="UniProtKB-KW"/>
</dbReference>
<evidence type="ECO:0000313" key="12">
    <source>
        <dbReference type="Proteomes" id="UP000186705"/>
    </source>
</evidence>